<evidence type="ECO:0000256" key="5">
    <source>
        <dbReference type="ARBA" id="ARBA00022777"/>
    </source>
</evidence>
<evidence type="ECO:0000313" key="10">
    <source>
        <dbReference type="EMBL" id="KAG2443479.1"/>
    </source>
</evidence>
<feature type="transmembrane region" description="Helical" evidence="8">
    <location>
        <begin position="193"/>
        <end position="214"/>
    </location>
</feature>
<feature type="compositionally biased region" description="Gly residues" evidence="7">
    <location>
        <begin position="1366"/>
        <end position="1377"/>
    </location>
</feature>
<keyword evidence="1" id="KW-0675">Receptor</keyword>
<comment type="caution">
    <text evidence="10">The sequence shown here is derived from an EMBL/GenBank/DDBJ whole genome shotgun (WGS) entry which is preliminary data.</text>
</comment>
<feature type="transmembrane region" description="Helical" evidence="8">
    <location>
        <begin position="98"/>
        <end position="120"/>
    </location>
</feature>
<gene>
    <name evidence="10" type="ORF">HXX76_001832</name>
</gene>
<dbReference type="CDD" id="cd00130">
    <property type="entry name" value="PAS"/>
    <property type="match status" value="1"/>
</dbReference>
<feature type="compositionally biased region" description="Low complexity" evidence="7">
    <location>
        <begin position="1732"/>
        <end position="1744"/>
    </location>
</feature>
<feature type="compositionally biased region" description="Basic and acidic residues" evidence="7">
    <location>
        <begin position="1142"/>
        <end position="1151"/>
    </location>
</feature>
<feature type="transmembrane region" description="Helical" evidence="8">
    <location>
        <begin position="229"/>
        <end position="253"/>
    </location>
</feature>
<dbReference type="EMBL" id="JAEHOC010000003">
    <property type="protein sequence ID" value="KAG2443479.1"/>
    <property type="molecule type" value="Genomic_DNA"/>
</dbReference>
<evidence type="ECO:0000256" key="2">
    <source>
        <dbReference type="ARBA" id="ARBA00022606"/>
    </source>
</evidence>
<dbReference type="Pfam" id="PF00989">
    <property type="entry name" value="PAS"/>
    <property type="match status" value="1"/>
</dbReference>
<feature type="transmembrane region" description="Helical" evidence="8">
    <location>
        <begin position="12"/>
        <end position="33"/>
    </location>
</feature>
<dbReference type="Pfam" id="PF25474">
    <property type="entry name" value="TPR_TmcB"/>
    <property type="match status" value="1"/>
</dbReference>
<dbReference type="InterPro" id="IPR013767">
    <property type="entry name" value="PAS_fold"/>
</dbReference>
<feature type="compositionally biased region" description="Low complexity" evidence="7">
    <location>
        <begin position="1152"/>
        <end position="1197"/>
    </location>
</feature>
<evidence type="ECO:0000259" key="9">
    <source>
        <dbReference type="PROSITE" id="PS50112"/>
    </source>
</evidence>
<keyword evidence="11" id="KW-1185">Reference proteome</keyword>
<organism evidence="10 11">
    <name type="scientific">Chlamydomonas incerta</name>
    <dbReference type="NCBI Taxonomy" id="51695"/>
    <lineage>
        <taxon>Eukaryota</taxon>
        <taxon>Viridiplantae</taxon>
        <taxon>Chlorophyta</taxon>
        <taxon>core chlorophytes</taxon>
        <taxon>Chlorophyceae</taxon>
        <taxon>CS clade</taxon>
        <taxon>Chlamydomonadales</taxon>
        <taxon>Chlamydomonadaceae</taxon>
        <taxon>Chlamydomonas</taxon>
    </lineage>
</organism>
<feature type="transmembrane region" description="Helical" evidence="8">
    <location>
        <begin position="1449"/>
        <end position="1469"/>
    </location>
</feature>
<feature type="region of interest" description="Disordered" evidence="7">
    <location>
        <begin position="1786"/>
        <end position="1844"/>
    </location>
</feature>
<dbReference type="GO" id="GO:0016301">
    <property type="term" value="F:kinase activity"/>
    <property type="evidence" value="ECO:0007669"/>
    <property type="project" value="UniProtKB-KW"/>
</dbReference>
<keyword evidence="4" id="KW-0547">Nucleotide-binding</keyword>
<evidence type="ECO:0000256" key="4">
    <source>
        <dbReference type="ARBA" id="ARBA00022741"/>
    </source>
</evidence>
<feature type="transmembrane region" description="Helical" evidence="8">
    <location>
        <begin position="160"/>
        <end position="181"/>
    </location>
</feature>
<keyword evidence="8" id="KW-1133">Transmembrane helix</keyword>
<evidence type="ECO:0000256" key="6">
    <source>
        <dbReference type="ARBA" id="ARBA00022840"/>
    </source>
</evidence>
<feature type="transmembrane region" description="Helical" evidence="8">
    <location>
        <begin position="2079"/>
        <end position="2100"/>
    </location>
</feature>
<sequence>MRLYGYDTYILVLYIMVVAVFVAVLGLVWLTLAMRKQEQSKWLKTAALVLHIVYDLIFMMFYVSFFDYFVFTANCHFGSAEKEHMYFPGVYCLEMPHVLHMTVACVTALVFFCVTALMVVASSDLNPVTRGYLASPAAITRLKILTAKAIYIIAADDLQAWPKVQSIIIIFAAGLICWWNFRRVPFYRVEVNVVWSALWFGILYVTFLLAYLVFGKDHSEEHQTEVTQWVLYGIFPVIAGGMVAAGLHVWWVLRPAKRFRGLDPGAKLTREHRLDDFNEVETLSRVMRKFDIDGVVDEDAATLGETIIKAGMRMFANNPYLHILYANFLLEVRKDGPAARTQLQLASKHSPNLVYRYQIFCTGEASKRLKDSQDGGMDLQAYIEFRRNFRAVLRVHKEVLLLQTELWMLMMRSTVKVADVDKGLDSLEAGTMRAHQVYKRVLERYPTNGKLLRCYGKFLEDVKHDPIAATRAYNEASRNGGGDAIMNLDLSAVQGAANKPEFLTSMSMEDDAVIVINAEGTIMMVSQAVQKVFGYPKTELEGANVSLLMPQPFSQRHPGYMQRYVSGGEPHILDTVREVLALHKERFVFPMQLCVTKMSGTGTDSIFLGVARPVMPNSLNKRAWISPNGIFMCADQQFSSMCGITEGELIGRTLASLMEATDVEVELLLDRCRDTSAADLEAGLVKTQLLLRHKYLDPVPVEVNIGIAGTDGQRIYVLNCQRTDGNDGNIMVVDQQLRMRFCSVAVSNLLGFPMRKLATMKLDQLLPPPYNTLHAKWIKDPPGTVVPTGCRAGKVVHLLNENNSQVPVRIKVRTMSAQDTGGSTLCVIQVDKVGQDEIHDEKRLVLTADFNGRVLEVEQPDSELFEFRGGDLVGCNLCDTVDIFNDWRERNGESQLQLLILALLDKEQEMPGASWRVRVQPPPTAATAAVPHLPAVAGAAPAPGAVKKPISRAACLQVELHEVVDETGHSGVGEHLTRVKVTLWRRDLLSGVVELDERLIIRKASYMTGLIVGMPSNYMVKKPIQRFLEIPNDISWDKLVEANSKGHNKKKGALKTANNRGTISPAMAFIGPHPDTGTMRILTQGVETLAPGGGAKITVTLHPDTQFAGAHANLMRVLHLDGTNQTGARKDGRDHELTQAVAAHDEREKAKASAAVAAAETQAGVAVESDAHPAGPASPTGSAAGEVRSPAEPLGADGEAEAADAADGVDEAPGDGGRSSDGDGSDSEHSKGPKDGSEDLEAQGQAKLHSRAASKSDFVAQWVRTLTNKVSGALEAASGPIERRSSSPGLVGNLPGGRLSGGLAPIPEDGDPVGGASPKKGPQAVGRLTSGEPWAVGSKQGSRAIESPAMGKNRRTTDLNDDAGAAAGGEGDEGGGGGKKDKGEEWEKASEGGDSSASGSQAASGITSVTDATSVSELQIDSRRGRLLKALTKLLCGPMLMEPLERLRLHSYGILALILITHVVAYVVITREIKAEDHDIQLVARQALCMDRSQLIAVRAMMGAYCERPNVTKVSVCSNTLNFTLEKLRENIDYMEKHHHFVYLGESKDKVVKLMPEVFDIWTGRDVEYHSFMDTATPVEYHIKGGVWTLGSAYIANARESLYWLSTLKEYYRWHRTFKFLIENGLGPLFEAYAKSLDHLVNAAWESVDELKNTLIILMIVEALVIQLACITYEWILVQRLEKARVIGILAMVGLPGPILRQLATKEAKILDDSDDEDDDVDSDAEDEQQDKAAANNPAAEADASQPDGGAKGVRHAEGAAATAADAKDGARSLAAAKTQKLMSISKKVSDGSAQHDGGAGGGASHDVDHQDSAVSSELEHQGPGAGKGRAKQDKLTHGGGPATKMREARIRGLKINGKTLVPSWHNVAKFMVPFALWNIALIICYVVSIVQLNGMQGPLASLNMASHIIYRYTRVRAIAFGFVSQDDKDTREVWRELLKTEMRYFESEYDSLMYGGTPITQANSVFQKPVPASTFASNSFANEFFRAKRCFRYDGEGCAQPGDEYYEVTHNGLDVMVRRMMSEMNLLADDDDRDVAYNGTRYSWMFNVGGRDLYEGLQQAAQLFVDYSIGRYNQVTNLHTILLIVAITLVCCFLFMVLWPHLARLKAGAARQGALLSHVPPELDVRAHVRSVFKRAVTTKGHGHAAAKKKEPAGILTADVLKTGMA</sequence>
<feature type="compositionally biased region" description="Basic and acidic residues" evidence="7">
    <location>
        <begin position="1218"/>
        <end position="1237"/>
    </location>
</feature>
<evidence type="ECO:0000256" key="8">
    <source>
        <dbReference type="SAM" id="Phobius"/>
    </source>
</evidence>
<dbReference type="PANTHER" id="PTHR31600:SF2">
    <property type="entry name" value="GAMETE ENRICHED GENE 10 PROTEIN-RELATED"/>
    <property type="match status" value="1"/>
</dbReference>
<proteinExistence type="predicted"/>
<dbReference type="Gene3D" id="3.30.450.20">
    <property type="entry name" value="PAS domain"/>
    <property type="match status" value="2"/>
</dbReference>
<name>A0A835TMM1_CHLIN</name>
<evidence type="ECO:0000256" key="1">
    <source>
        <dbReference type="ARBA" id="ARBA00022543"/>
    </source>
</evidence>
<dbReference type="PANTHER" id="PTHR31600">
    <property type="entry name" value="TINY MACROCYSTS PROTEIN B-RELATED"/>
    <property type="match status" value="1"/>
</dbReference>
<dbReference type="SMART" id="SM00091">
    <property type="entry name" value="PAS"/>
    <property type="match status" value="2"/>
</dbReference>
<feature type="domain" description="PAS" evidence="9">
    <location>
        <begin position="498"/>
        <end position="568"/>
    </location>
</feature>
<feature type="transmembrane region" description="Helical" evidence="8">
    <location>
        <begin position="45"/>
        <end position="65"/>
    </location>
</feature>
<dbReference type="InterPro" id="IPR057352">
    <property type="entry name" value="TPR_TmcB/C"/>
</dbReference>
<dbReference type="SUPFAM" id="SSF55785">
    <property type="entry name" value="PYP-like sensor domain (PAS domain)"/>
    <property type="match status" value="1"/>
</dbReference>
<keyword evidence="5" id="KW-0418">Kinase</keyword>
<keyword evidence="2" id="KW-0716">Sensory transduction</keyword>
<keyword evidence="3" id="KW-0808">Transferase</keyword>
<dbReference type="GO" id="GO:0005524">
    <property type="term" value="F:ATP binding"/>
    <property type="evidence" value="ECO:0007669"/>
    <property type="project" value="UniProtKB-KW"/>
</dbReference>
<keyword evidence="1" id="KW-0600">Photoreceptor protein</keyword>
<feature type="region of interest" description="Disordered" evidence="7">
    <location>
        <begin position="1277"/>
        <end position="1408"/>
    </location>
</feature>
<feature type="region of interest" description="Disordered" evidence="7">
    <location>
        <begin position="1142"/>
        <end position="1254"/>
    </location>
</feature>
<feature type="transmembrane region" description="Helical" evidence="8">
    <location>
        <begin position="132"/>
        <end position="154"/>
    </location>
</feature>
<dbReference type="InterPro" id="IPR052994">
    <property type="entry name" value="Tiny_macrocysts_regulators"/>
</dbReference>
<dbReference type="GO" id="GO:0009881">
    <property type="term" value="F:photoreceptor activity"/>
    <property type="evidence" value="ECO:0007669"/>
    <property type="project" value="UniProtKB-KW"/>
</dbReference>
<dbReference type="GO" id="GO:0006355">
    <property type="term" value="P:regulation of DNA-templated transcription"/>
    <property type="evidence" value="ECO:0007669"/>
    <property type="project" value="InterPro"/>
</dbReference>
<feature type="region of interest" description="Disordered" evidence="7">
    <location>
        <begin position="1711"/>
        <end position="1768"/>
    </location>
</feature>
<dbReference type="PROSITE" id="PS50112">
    <property type="entry name" value="PAS"/>
    <property type="match status" value="1"/>
</dbReference>
<keyword evidence="8" id="KW-0472">Membrane</keyword>
<feature type="transmembrane region" description="Helical" evidence="8">
    <location>
        <begin position="1655"/>
        <end position="1676"/>
    </location>
</feature>
<feature type="compositionally biased region" description="Acidic residues" evidence="7">
    <location>
        <begin position="1198"/>
        <end position="1213"/>
    </location>
</feature>
<evidence type="ECO:0000313" key="11">
    <source>
        <dbReference type="Proteomes" id="UP000650467"/>
    </source>
</evidence>
<accession>A0A835TMM1</accession>
<protein>
    <recommendedName>
        <fullName evidence="9">PAS domain-containing protein</fullName>
    </recommendedName>
</protein>
<evidence type="ECO:0000256" key="7">
    <source>
        <dbReference type="SAM" id="MobiDB-lite"/>
    </source>
</evidence>
<dbReference type="Proteomes" id="UP000650467">
    <property type="component" value="Unassembled WGS sequence"/>
</dbReference>
<evidence type="ECO:0000256" key="3">
    <source>
        <dbReference type="ARBA" id="ARBA00022679"/>
    </source>
</evidence>
<keyword evidence="6" id="KW-0067">ATP-binding</keyword>
<dbReference type="OrthoDB" id="542352at2759"/>
<feature type="compositionally biased region" description="Basic and acidic residues" evidence="7">
    <location>
        <begin position="1378"/>
        <end position="1391"/>
    </location>
</feature>
<dbReference type="NCBIfam" id="TIGR00229">
    <property type="entry name" value="sensory_box"/>
    <property type="match status" value="1"/>
</dbReference>
<keyword evidence="8" id="KW-0812">Transmembrane</keyword>
<feature type="compositionally biased region" description="Acidic residues" evidence="7">
    <location>
        <begin position="1713"/>
        <end position="1729"/>
    </location>
</feature>
<dbReference type="FunFam" id="3.30.450.20:FF:000060">
    <property type="entry name" value="Sensor protein FixL"/>
    <property type="match status" value="1"/>
</dbReference>
<dbReference type="InterPro" id="IPR000014">
    <property type="entry name" value="PAS"/>
</dbReference>
<reference evidence="10" key="1">
    <citation type="journal article" date="2020" name="bioRxiv">
        <title>Comparative genomics of Chlamydomonas.</title>
        <authorList>
            <person name="Craig R.J."/>
            <person name="Hasan A.R."/>
            <person name="Ness R.W."/>
            <person name="Keightley P.D."/>
        </authorList>
    </citation>
    <scope>NUCLEOTIDE SEQUENCE</scope>
    <source>
        <strain evidence="10">SAG 7.73</strain>
    </source>
</reference>
<keyword evidence="1" id="KW-0157">Chromophore</keyword>
<feature type="transmembrane region" description="Helical" evidence="8">
    <location>
        <begin position="1871"/>
        <end position="1893"/>
    </location>
</feature>
<dbReference type="InterPro" id="IPR035965">
    <property type="entry name" value="PAS-like_dom_sf"/>
</dbReference>
<feature type="compositionally biased region" description="Low complexity" evidence="7">
    <location>
        <begin position="1392"/>
        <end position="1405"/>
    </location>
</feature>